<feature type="domain" description="Acyltransferase 3" evidence="3">
    <location>
        <begin position="37"/>
        <end position="327"/>
    </location>
</feature>
<feature type="transmembrane region" description="Helical" evidence="2">
    <location>
        <begin position="365"/>
        <end position="388"/>
    </location>
</feature>
<keyword evidence="5" id="KW-0808">Transferase</keyword>
<dbReference type="PANTHER" id="PTHR23028:SF53">
    <property type="entry name" value="ACYL_TRANSF_3 DOMAIN-CONTAINING PROTEIN"/>
    <property type="match status" value="1"/>
</dbReference>
<keyword evidence="2" id="KW-0472">Membrane</keyword>
<dbReference type="GO" id="GO:0016746">
    <property type="term" value="F:acyltransferase activity"/>
    <property type="evidence" value="ECO:0007669"/>
    <property type="project" value="UniProtKB-KW"/>
</dbReference>
<feature type="domain" description="SGNH" evidence="4">
    <location>
        <begin position="451"/>
        <end position="684"/>
    </location>
</feature>
<dbReference type="Proteomes" id="UP000637628">
    <property type="component" value="Unassembled WGS sequence"/>
</dbReference>
<accession>A0ABQ3YN00</accession>
<keyword evidence="2" id="KW-0812">Transmembrane</keyword>
<keyword evidence="2" id="KW-1133">Transmembrane helix</keyword>
<proteinExistence type="predicted"/>
<gene>
    <name evidence="5" type="ORF">Adu01nite_02800</name>
</gene>
<comment type="caution">
    <text evidence="5">The sequence shown here is derived from an EMBL/GenBank/DDBJ whole genome shotgun (WGS) entry which is preliminary data.</text>
</comment>
<evidence type="ECO:0000256" key="2">
    <source>
        <dbReference type="SAM" id="Phobius"/>
    </source>
</evidence>
<organism evidence="5 6">
    <name type="scientific">Paractinoplanes durhamensis</name>
    <dbReference type="NCBI Taxonomy" id="113563"/>
    <lineage>
        <taxon>Bacteria</taxon>
        <taxon>Bacillati</taxon>
        <taxon>Actinomycetota</taxon>
        <taxon>Actinomycetes</taxon>
        <taxon>Micromonosporales</taxon>
        <taxon>Micromonosporaceae</taxon>
        <taxon>Paractinoplanes</taxon>
    </lineage>
</organism>
<feature type="transmembrane region" description="Helical" evidence="2">
    <location>
        <begin position="103"/>
        <end position="123"/>
    </location>
</feature>
<evidence type="ECO:0000259" key="3">
    <source>
        <dbReference type="Pfam" id="PF01757"/>
    </source>
</evidence>
<dbReference type="Pfam" id="PF01757">
    <property type="entry name" value="Acyl_transf_3"/>
    <property type="match status" value="1"/>
</dbReference>
<feature type="transmembrane region" description="Helical" evidence="2">
    <location>
        <begin position="252"/>
        <end position="268"/>
    </location>
</feature>
<dbReference type="EMBL" id="BOML01000003">
    <property type="protein sequence ID" value="GID98929.1"/>
    <property type="molecule type" value="Genomic_DNA"/>
</dbReference>
<dbReference type="Pfam" id="PF19040">
    <property type="entry name" value="SGNH"/>
    <property type="match status" value="1"/>
</dbReference>
<evidence type="ECO:0000313" key="6">
    <source>
        <dbReference type="Proteomes" id="UP000637628"/>
    </source>
</evidence>
<keyword evidence="6" id="KW-1185">Reference proteome</keyword>
<dbReference type="InterPro" id="IPR002656">
    <property type="entry name" value="Acyl_transf_3_dom"/>
</dbReference>
<dbReference type="PANTHER" id="PTHR23028">
    <property type="entry name" value="ACETYLTRANSFERASE"/>
    <property type="match status" value="1"/>
</dbReference>
<name>A0ABQ3YN00_9ACTN</name>
<reference evidence="5 6" key="1">
    <citation type="submission" date="2021-01" db="EMBL/GenBank/DDBJ databases">
        <title>Whole genome shotgun sequence of Actinoplanes durhamensis NBRC 14914.</title>
        <authorList>
            <person name="Komaki H."/>
            <person name="Tamura T."/>
        </authorList>
    </citation>
    <scope>NUCLEOTIDE SEQUENCE [LARGE SCALE GENOMIC DNA]</scope>
    <source>
        <strain evidence="5 6">NBRC 14914</strain>
    </source>
</reference>
<feature type="transmembrane region" description="Helical" evidence="2">
    <location>
        <begin position="175"/>
        <end position="191"/>
    </location>
</feature>
<sequence length="689" mass="73559">MRNVALPATLDGRPRPLPGQRDSLPVSVLPGDRFRPDIEGLRAVAVLLVVAAHAGIPGLAGGYVGVDVFFVISGFLITSLLLREAESTGRISVPRFYARRAMRLLPAAAVVLVATLVAARLLLPLTRLGEFAKDALAATGYVANLRFAEAGTDYLRADQSPSPFQHFWSLAVEEQFYLVWPLLILASAYLWKRRRPLAAVLAVLVVASFALSVTETVRSAPWAYFGPHTRAWELGAGALLALAAGRIRKSAVLGWAGLAAIVAAAVLYDDATAYPGWRALLPVAGAVALIASAGAGPGRPLGIAPLQAVGRLSYGWYLWHWPVLLIVPAHAVWQKALLAVGALGLAWVTYHLVENPLRRRRRPVWLSLGLGAAFSGTVAAAAVLLVLLPHGVESAGRRADLSKTLATAKDPAAELARTIEASRAMGPLPVNLTPKLKKAARDRPRVWDIGCHADTPVTVAPTGCVFGDPNGRETVVLYGDSHAAQWFPAMEKIATERHWRLVDLTKSSCTAADLAVRHDTLKRAYTECLAFHASALARITREHPSLVVIGSSFNYAPAQPATDLGGQWRAAWDRTFGALEATGARVAAIADTPYMGGPVPECLADPANAGHAGNCTRSLRSALRGPEQREVFLAYAGRPRTTVINPITWFCTDVCPAVVGNLLVYRDSNHMTTTYSAALAPLLAARLPG</sequence>
<evidence type="ECO:0000256" key="1">
    <source>
        <dbReference type="SAM" id="MobiDB-lite"/>
    </source>
</evidence>
<feature type="transmembrane region" description="Helical" evidence="2">
    <location>
        <begin position="62"/>
        <end position="82"/>
    </location>
</feature>
<evidence type="ECO:0000259" key="4">
    <source>
        <dbReference type="Pfam" id="PF19040"/>
    </source>
</evidence>
<dbReference type="InterPro" id="IPR050879">
    <property type="entry name" value="Acyltransferase_3"/>
</dbReference>
<dbReference type="InterPro" id="IPR043968">
    <property type="entry name" value="SGNH"/>
</dbReference>
<feature type="region of interest" description="Disordered" evidence="1">
    <location>
        <begin position="1"/>
        <end position="22"/>
    </location>
</feature>
<keyword evidence="5" id="KW-0012">Acyltransferase</keyword>
<feature type="transmembrane region" description="Helical" evidence="2">
    <location>
        <begin position="336"/>
        <end position="353"/>
    </location>
</feature>
<feature type="transmembrane region" description="Helical" evidence="2">
    <location>
        <begin position="280"/>
        <end position="302"/>
    </location>
</feature>
<evidence type="ECO:0000313" key="5">
    <source>
        <dbReference type="EMBL" id="GID98929.1"/>
    </source>
</evidence>
<dbReference type="RefSeq" id="WP_203724358.1">
    <property type="nucleotide sequence ID" value="NZ_BAAATX010000008.1"/>
</dbReference>
<feature type="transmembrane region" description="Helical" evidence="2">
    <location>
        <begin position="198"/>
        <end position="217"/>
    </location>
</feature>
<protein>
    <submittedName>
        <fullName evidence="5">Acyltransferase</fullName>
    </submittedName>
</protein>